<comment type="caution">
    <text evidence="1">The sequence shown here is derived from an EMBL/GenBank/DDBJ whole genome shotgun (WGS) entry which is preliminary data.</text>
</comment>
<accession>G9ZP56</accession>
<dbReference type="EMBL" id="AGEY01000073">
    <property type="protein sequence ID" value="EHL98467.1"/>
    <property type="molecule type" value="Genomic_DNA"/>
</dbReference>
<proteinExistence type="predicted"/>
<protein>
    <submittedName>
        <fullName evidence="1">Uncharacterized protein</fullName>
    </submittedName>
</protein>
<organism evidence="1 2">
    <name type="scientific">Lentilactobacillus parafarraginis F0439</name>
    <dbReference type="NCBI Taxonomy" id="797515"/>
    <lineage>
        <taxon>Bacteria</taxon>
        <taxon>Bacillati</taxon>
        <taxon>Bacillota</taxon>
        <taxon>Bacilli</taxon>
        <taxon>Lactobacillales</taxon>
        <taxon>Lactobacillaceae</taxon>
        <taxon>Lentilactobacillus</taxon>
    </lineage>
</organism>
<gene>
    <name evidence="1" type="ORF">HMPREF9103_01510</name>
</gene>
<sequence length="43" mass="4959">MEFNKIPDPAFVLAKTSPQSSANDLHNNHSRSLNRFQLLFQLM</sequence>
<name>G9ZP56_9LACO</name>
<dbReference type="AlphaFoldDB" id="G9ZP56"/>
<evidence type="ECO:0000313" key="2">
    <source>
        <dbReference type="Proteomes" id="UP000004625"/>
    </source>
</evidence>
<reference evidence="1 2" key="1">
    <citation type="submission" date="2011-09" db="EMBL/GenBank/DDBJ databases">
        <authorList>
            <person name="Weinstock G."/>
            <person name="Sodergren E."/>
            <person name="Clifton S."/>
            <person name="Fulton L."/>
            <person name="Fulton B."/>
            <person name="Courtney L."/>
            <person name="Fronick C."/>
            <person name="Harrison M."/>
            <person name="Strong C."/>
            <person name="Farmer C."/>
            <person name="Delahaunty K."/>
            <person name="Markovic C."/>
            <person name="Hall O."/>
            <person name="Minx P."/>
            <person name="Tomlinson C."/>
            <person name="Mitreva M."/>
            <person name="Hou S."/>
            <person name="Chen J."/>
            <person name="Wollam A."/>
            <person name="Pepin K.H."/>
            <person name="Johnson M."/>
            <person name="Bhonagiri V."/>
            <person name="Zhang X."/>
            <person name="Suruliraj S."/>
            <person name="Warren W."/>
            <person name="Chinwalla A."/>
            <person name="Mardis E.R."/>
            <person name="Wilson R.K."/>
        </authorList>
    </citation>
    <scope>NUCLEOTIDE SEQUENCE [LARGE SCALE GENOMIC DNA]</scope>
    <source>
        <strain evidence="1 2">F0439</strain>
    </source>
</reference>
<evidence type="ECO:0000313" key="1">
    <source>
        <dbReference type="EMBL" id="EHL98467.1"/>
    </source>
</evidence>
<dbReference type="Proteomes" id="UP000004625">
    <property type="component" value="Unassembled WGS sequence"/>
</dbReference>
<dbReference type="STRING" id="797515.HMPREF9103_01510"/>
<keyword evidence="2" id="KW-1185">Reference proteome</keyword>
<dbReference type="HOGENOM" id="CLU_3235275_0_0_9"/>